<evidence type="ECO:0000313" key="2">
    <source>
        <dbReference type="Proteomes" id="UP000304864"/>
    </source>
</evidence>
<dbReference type="SUPFAM" id="SSF53448">
    <property type="entry name" value="Nucleotide-diphospho-sugar transferases"/>
    <property type="match status" value="1"/>
</dbReference>
<proteinExistence type="predicted"/>
<keyword evidence="1" id="KW-0808">Transferase</keyword>
<reference evidence="1 2" key="1">
    <citation type="submission" date="2019-05" db="EMBL/GenBank/DDBJ databases">
        <title>Thiomicrorhabdus sediminis sp. nov, a novel sulfur-oxidizing bacterium isolated from coastal sediment.</title>
        <authorList>
            <person name="Liu X."/>
        </authorList>
    </citation>
    <scope>NUCLEOTIDE SEQUENCE [LARGE SCALE GENOMIC DNA]</scope>
    <source>
        <strain evidence="1 2">G1</strain>
    </source>
</reference>
<dbReference type="AlphaFoldDB" id="A0A4P9K734"/>
<protein>
    <submittedName>
        <fullName evidence="1">Glycosyltransferase</fullName>
    </submittedName>
</protein>
<dbReference type="RefSeq" id="WP_138565375.1">
    <property type="nucleotide sequence ID" value="NZ_CP040602.1"/>
</dbReference>
<dbReference type="OrthoDB" id="564871at2"/>
<accession>A0A4P9K734</accession>
<evidence type="ECO:0000313" key="1">
    <source>
        <dbReference type="EMBL" id="QCU90701.1"/>
    </source>
</evidence>
<keyword evidence="2" id="KW-1185">Reference proteome</keyword>
<dbReference type="Gene3D" id="3.90.550.10">
    <property type="entry name" value="Spore Coat Polysaccharide Biosynthesis Protein SpsA, Chain A"/>
    <property type="match status" value="1"/>
</dbReference>
<dbReference type="KEGG" id="thig:FE785_08700"/>
<name>A0A4P9K734_9GAMM</name>
<gene>
    <name evidence="1" type="ORF">FE785_08700</name>
</gene>
<organism evidence="1 2">
    <name type="scientific">Thiomicrorhabdus sediminis</name>
    <dbReference type="NCBI Taxonomy" id="2580412"/>
    <lineage>
        <taxon>Bacteria</taxon>
        <taxon>Pseudomonadati</taxon>
        <taxon>Pseudomonadota</taxon>
        <taxon>Gammaproteobacteria</taxon>
        <taxon>Thiotrichales</taxon>
        <taxon>Piscirickettsiaceae</taxon>
        <taxon>Thiomicrorhabdus</taxon>
    </lineage>
</organism>
<dbReference type="EMBL" id="CP040602">
    <property type="protein sequence ID" value="QCU90701.1"/>
    <property type="molecule type" value="Genomic_DNA"/>
</dbReference>
<sequence>MINVVCLKWGTKYSVDYVNRLYGMVKRNLKEDFKFYCMTECAEGIRSEVNILPLPDLGLKGWWYKLYLFNENFYGLSGDVLFLDLDVVITGSLDNLVNYQRDKFCISPDEKPGDYNSSVMRFKLGSRPYVWQSFWGQREAIVNQMHGDQDWVQHICLDAEIFPKPFVVSFKYDCQSRAKFGGGGVGRWLRKKGLFKPKKQSVVPDGTSIVLFHGKPDPEDVMGSSYDKYRYSPWVKEYWQI</sequence>
<dbReference type="GO" id="GO:0016740">
    <property type="term" value="F:transferase activity"/>
    <property type="evidence" value="ECO:0007669"/>
    <property type="project" value="UniProtKB-KW"/>
</dbReference>
<dbReference type="InterPro" id="IPR029044">
    <property type="entry name" value="Nucleotide-diphossugar_trans"/>
</dbReference>
<dbReference type="Proteomes" id="UP000304864">
    <property type="component" value="Chromosome"/>
</dbReference>